<comment type="subcellular location">
    <subcellularLocation>
        <location evidence="1">Membrane</location>
        <topology evidence="1">Multi-pass membrane protein</topology>
    </subcellularLocation>
</comment>
<feature type="transmembrane region" description="Helical" evidence="5">
    <location>
        <begin position="6"/>
        <end position="24"/>
    </location>
</feature>
<evidence type="ECO:0000256" key="4">
    <source>
        <dbReference type="ARBA" id="ARBA00023136"/>
    </source>
</evidence>
<gene>
    <name evidence="6" type="ORF">SAMN05421877_102368</name>
</gene>
<organism evidence="6 7">
    <name type="scientific">Sphingobacterium lactis</name>
    <dbReference type="NCBI Taxonomy" id="797291"/>
    <lineage>
        <taxon>Bacteria</taxon>
        <taxon>Pseudomonadati</taxon>
        <taxon>Bacteroidota</taxon>
        <taxon>Sphingobacteriia</taxon>
        <taxon>Sphingobacteriales</taxon>
        <taxon>Sphingobacteriaceae</taxon>
        <taxon>Sphingobacterium</taxon>
    </lineage>
</organism>
<dbReference type="AlphaFoldDB" id="A0A1H5UPU3"/>
<keyword evidence="2 5" id="KW-0812">Transmembrane</keyword>
<dbReference type="Pfam" id="PF09685">
    <property type="entry name" value="MamF_MmsF"/>
    <property type="match status" value="1"/>
</dbReference>
<evidence type="ECO:0000256" key="3">
    <source>
        <dbReference type="ARBA" id="ARBA00022989"/>
    </source>
</evidence>
<evidence type="ECO:0000256" key="5">
    <source>
        <dbReference type="SAM" id="Phobius"/>
    </source>
</evidence>
<evidence type="ECO:0000313" key="7">
    <source>
        <dbReference type="Proteomes" id="UP000236731"/>
    </source>
</evidence>
<reference evidence="7" key="1">
    <citation type="submission" date="2016-10" db="EMBL/GenBank/DDBJ databases">
        <authorList>
            <person name="Varghese N."/>
            <person name="Submissions S."/>
        </authorList>
    </citation>
    <scope>NUCLEOTIDE SEQUENCE [LARGE SCALE GENOMIC DNA]</scope>
    <source>
        <strain evidence="7">DSM 22361</strain>
    </source>
</reference>
<dbReference type="InterPro" id="IPR019109">
    <property type="entry name" value="MamF_MmsF"/>
</dbReference>
<evidence type="ECO:0000256" key="1">
    <source>
        <dbReference type="ARBA" id="ARBA00004141"/>
    </source>
</evidence>
<evidence type="ECO:0000256" key="2">
    <source>
        <dbReference type="ARBA" id="ARBA00022692"/>
    </source>
</evidence>
<keyword evidence="7" id="KW-1185">Reference proteome</keyword>
<feature type="transmembrane region" description="Helical" evidence="5">
    <location>
        <begin position="62"/>
        <end position="81"/>
    </location>
</feature>
<proteinExistence type="predicted"/>
<accession>A0A1H5UPU3</accession>
<dbReference type="EMBL" id="FNUT01000002">
    <property type="protein sequence ID" value="SEF77085.1"/>
    <property type="molecule type" value="Genomic_DNA"/>
</dbReference>
<dbReference type="OrthoDB" id="6400719at2"/>
<keyword evidence="4 5" id="KW-0472">Membrane</keyword>
<dbReference type="RefSeq" id="WP_103905373.1">
    <property type="nucleotide sequence ID" value="NZ_CP049246.1"/>
</dbReference>
<dbReference type="Proteomes" id="UP000236731">
    <property type="component" value="Unassembled WGS sequence"/>
</dbReference>
<keyword evidence="3 5" id="KW-1133">Transmembrane helix</keyword>
<sequence>MNNKTLAIVAYITIIGWLISYFSGKDTADDFLKYHLRQGLAVFIFGFILGIVLNILIMVTGIYFIGYLGLISLILLILGAINASNGVMKPLPIIGQIAEKSFAFIK</sequence>
<feature type="transmembrane region" description="Helical" evidence="5">
    <location>
        <begin position="36"/>
        <end position="56"/>
    </location>
</feature>
<name>A0A1H5UPU3_9SPHI</name>
<protein>
    <submittedName>
        <fullName evidence="6">Uncharacterized membrane protein</fullName>
    </submittedName>
</protein>
<evidence type="ECO:0000313" key="6">
    <source>
        <dbReference type="EMBL" id="SEF77085.1"/>
    </source>
</evidence>